<feature type="compositionally biased region" description="Low complexity" evidence="1">
    <location>
        <begin position="72"/>
        <end position="83"/>
    </location>
</feature>
<dbReference type="Proteomes" id="UP000799118">
    <property type="component" value="Unassembled WGS sequence"/>
</dbReference>
<feature type="compositionally biased region" description="Polar residues" evidence="1">
    <location>
        <begin position="397"/>
        <end position="408"/>
    </location>
</feature>
<evidence type="ECO:0000313" key="2">
    <source>
        <dbReference type="EMBL" id="KAE9391005.1"/>
    </source>
</evidence>
<feature type="compositionally biased region" description="Low complexity" evidence="1">
    <location>
        <begin position="56"/>
        <end position="65"/>
    </location>
</feature>
<name>A0A6A4H0Z5_9AGAR</name>
<reference evidence="2" key="1">
    <citation type="journal article" date="2019" name="Environ. Microbiol.">
        <title>Fungal ecological strategies reflected in gene transcription - a case study of two litter decomposers.</title>
        <authorList>
            <person name="Barbi F."/>
            <person name="Kohler A."/>
            <person name="Barry K."/>
            <person name="Baskaran P."/>
            <person name="Daum C."/>
            <person name="Fauchery L."/>
            <person name="Ihrmark K."/>
            <person name="Kuo A."/>
            <person name="LaButti K."/>
            <person name="Lipzen A."/>
            <person name="Morin E."/>
            <person name="Grigoriev I.V."/>
            <person name="Henrissat B."/>
            <person name="Lindahl B."/>
            <person name="Martin F."/>
        </authorList>
    </citation>
    <scope>NUCLEOTIDE SEQUENCE</scope>
    <source>
        <strain evidence="2">JB14</strain>
    </source>
</reference>
<evidence type="ECO:0000256" key="1">
    <source>
        <dbReference type="SAM" id="MobiDB-lite"/>
    </source>
</evidence>
<evidence type="ECO:0000313" key="3">
    <source>
        <dbReference type="Proteomes" id="UP000799118"/>
    </source>
</evidence>
<feature type="compositionally biased region" description="Low complexity" evidence="1">
    <location>
        <begin position="90"/>
        <end position="107"/>
    </location>
</feature>
<feature type="compositionally biased region" description="Basic residues" evidence="1">
    <location>
        <begin position="126"/>
        <end position="137"/>
    </location>
</feature>
<keyword evidence="3" id="KW-1185">Reference proteome</keyword>
<feature type="region of interest" description="Disordered" evidence="1">
    <location>
        <begin position="316"/>
        <end position="342"/>
    </location>
</feature>
<organism evidence="2 3">
    <name type="scientific">Gymnopus androsaceus JB14</name>
    <dbReference type="NCBI Taxonomy" id="1447944"/>
    <lineage>
        <taxon>Eukaryota</taxon>
        <taxon>Fungi</taxon>
        <taxon>Dikarya</taxon>
        <taxon>Basidiomycota</taxon>
        <taxon>Agaricomycotina</taxon>
        <taxon>Agaricomycetes</taxon>
        <taxon>Agaricomycetidae</taxon>
        <taxon>Agaricales</taxon>
        <taxon>Marasmiineae</taxon>
        <taxon>Omphalotaceae</taxon>
        <taxon>Gymnopus</taxon>
    </lineage>
</organism>
<feature type="compositionally biased region" description="Basic and acidic residues" evidence="1">
    <location>
        <begin position="316"/>
        <end position="327"/>
    </location>
</feature>
<accession>A0A6A4H0Z5</accession>
<dbReference type="AlphaFoldDB" id="A0A6A4H0Z5"/>
<feature type="region of interest" description="Disordered" evidence="1">
    <location>
        <begin position="42"/>
        <end position="164"/>
    </location>
</feature>
<proteinExistence type="predicted"/>
<dbReference type="EMBL" id="ML769639">
    <property type="protein sequence ID" value="KAE9391005.1"/>
    <property type="molecule type" value="Genomic_DNA"/>
</dbReference>
<sequence length="454" mass="47851">MTPEVVIRARLTGVGIMKPRHHAPHILWAASNQEQMEELRREKAITETSLGVASDPTITSSSKNPTNPPAPTNTSSNPSIPTAAVEVFESPSATNASSTPSIPTAAPVKNPSTAPTDVPASVNGSSKKKNKKGKKKVTAGDASKDKGNEGKKKRKSNTTAADFQAAASRGYDALTTEEKEIWEDLSEEDFENCMAEYQELLTGAALTSPETCQRVINALPWLAQGFLDLIMEYTCMTSGFWAAGPELKYGGKPNVISAYSGTTVGPAGMHFGRAYRTEWKETVVPLIGKFLCKVYSIKECCSHALSGDSVLHQDNANRKGKTADKPETSVQVDPVKDWHGPEGMTRMGSAAKVGSEALSGNCATASDTIMINMDVPSAPPCGPPLGPADPMEVDFNAPSSPLPSNCNAPSPLPGDDGAIFGSSRACPIAPSPTCRSVAAQRAQASEPNTPTPPL</sequence>
<protein>
    <submittedName>
        <fullName evidence="2">Uncharacterized protein</fullName>
    </submittedName>
</protein>
<dbReference type="OrthoDB" id="3033067at2759"/>
<gene>
    <name evidence="2" type="ORF">BT96DRAFT_1001758</name>
</gene>
<feature type="region of interest" description="Disordered" evidence="1">
    <location>
        <begin position="394"/>
        <end position="419"/>
    </location>
</feature>